<dbReference type="EMBL" id="ACKQ02000007">
    <property type="protein sequence ID" value="EFK33603.1"/>
    <property type="molecule type" value="Genomic_DNA"/>
</dbReference>
<gene>
    <name evidence="2" type="ORF">HMPREF0204_12671</name>
</gene>
<feature type="chain" id="PRO_5046534202" description="DUF4397 domain-containing protein" evidence="1">
    <location>
        <begin position="34"/>
        <end position="276"/>
    </location>
</feature>
<proteinExistence type="predicted"/>
<evidence type="ECO:0008006" key="4">
    <source>
        <dbReference type="Google" id="ProtNLM"/>
    </source>
</evidence>
<evidence type="ECO:0000256" key="1">
    <source>
        <dbReference type="SAM" id="SignalP"/>
    </source>
</evidence>
<sequence>MLFICYYKKQQIMKKIKTMMIACAISSSFLAYAQVGIGTQNPQTTFHIDGSKDNPVTGAPSAAQQDNDFSITSGARVGIGTIAPTEKLDVASGNARIRNINSNVGIGGTDRVVVADATGVLKTIDFTAYSLFHARLAANQNISASTITTLLFSTPVATSPFYSYNAGTGVLTLNQAGNYLVTLQASFTNMPADSQLLIGIRPVPDANYLGRGSHYNAIASSGTVGELMNYTTVIVAPTAGYQIRFTAAPNQNATIIATETGSTGSGNVTNVTVQKI</sequence>
<accession>A0ABP2IQI8</accession>
<reference evidence="2" key="1">
    <citation type="submission" date="2010-06" db="EMBL/GenBank/DDBJ databases">
        <authorList>
            <person name="Muzny D."/>
            <person name="Qin X."/>
            <person name="Buhay C."/>
            <person name="Dugan-Rocha S."/>
            <person name="Ding Y."/>
            <person name="Chen G."/>
            <person name="Hawes A."/>
            <person name="Holder M."/>
            <person name="Jhangiani S."/>
            <person name="Johnson A."/>
            <person name="Khan Z."/>
            <person name="Li Z."/>
            <person name="Liu W."/>
            <person name="Liu X."/>
            <person name="Perez L."/>
            <person name="Shen H."/>
            <person name="Wang Q."/>
            <person name="Watt J."/>
            <person name="Xi L."/>
            <person name="Xin Y."/>
            <person name="Zhou J."/>
            <person name="Deng J."/>
            <person name="Jiang H."/>
            <person name="Liu Y."/>
            <person name="Qu J."/>
            <person name="Song X.-Z."/>
            <person name="Zhang L."/>
            <person name="Villasana D."/>
            <person name="Johnson A."/>
            <person name="Liu J."/>
            <person name="Liyanage D."/>
            <person name="Lorensuhewa L."/>
            <person name="Robinson T."/>
            <person name="Song A."/>
            <person name="Song B.-B."/>
            <person name="Dinh H."/>
            <person name="Thornton R."/>
            <person name="Coyle M."/>
            <person name="Francisco L."/>
            <person name="Jackson L."/>
            <person name="Javaid M."/>
            <person name="Korchina V."/>
            <person name="Kovar C."/>
            <person name="Mata R."/>
            <person name="Mathew T."/>
            <person name="Ngo R."/>
            <person name="Nguyen L."/>
            <person name="Nguyen N."/>
            <person name="Okwuonu G."/>
            <person name="Ongeri F."/>
            <person name="Pham C."/>
            <person name="Simmons D."/>
            <person name="Wilczek-Boney K."/>
            <person name="Hale W."/>
            <person name="Jakkamsetti A."/>
            <person name="Pham P."/>
            <person name="Ruth R."/>
            <person name="San Lucas F."/>
            <person name="Warren J."/>
            <person name="Zhang J."/>
            <person name="Zhao Z."/>
            <person name="Zhou C."/>
            <person name="Zhu D."/>
            <person name="Lee S."/>
            <person name="Bess C."/>
            <person name="Blankenburg K."/>
            <person name="Forbes L."/>
            <person name="Fu Q."/>
            <person name="Gubbala S."/>
            <person name="Hirani K."/>
            <person name="Jayaseelan J.C."/>
            <person name="Lara F."/>
            <person name="Munidasa M."/>
            <person name="Palculict T."/>
            <person name="Patil S."/>
            <person name="Pu L.-L."/>
            <person name="Saada N."/>
            <person name="Tang L."/>
            <person name="Weissenberger G."/>
            <person name="Zhu Y."/>
            <person name="Hemphill L."/>
            <person name="Shang Y."/>
            <person name="Youmans B."/>
            <person name="Ayvaz T."/>
            <person name="Ross M."/>
            <person name="Santibanez J."/>
            <person name="Aqrawi P."/>
            <person name="Gross S."/>
            <person name="Joshi V."/>
            <person name="Fowler G."/>
            <person name="Nazareth L."/>
            <person name="Reid J."/>
            <person name="Worley K."/>
            <person name="Petrosino J."/>
            <person name="Highlander S."/>
            <person name="Gibbs R."/>
        </authorList>
    </citation>
    <scope>NUCLEOTIDE SEQUENCE [LARGE SCALE GENOMIC DNA]</scope>
    <source>
        <strain evidence="2">ATCC 35910</strain>
    </source>
</reference>
<organism evidence="2 3">
    <name type="scientific">Chryseobacterium gleum ATCC 35910</name>
    <dbReference type="NCBI Taxonomy" id="525257"/>
    <lineage>
        <taxon>Bacteria</taxon>
        <taxon>Pseudomonadati</taxon>
        <taxon>Bacteroidota</taxon>
        <taxon>Flavobacteriia</taxon>
        <taxon>Flavobacteriales</taxon>
        <taxon>Weeksellaceae</taxon>
        <taxon>Chryseobacterium group</taxon>
        <taxon>Chryseobacterium</taxon>
    </lineage>
</organism>
<feature type="signal peptide" evidence="1">
    <location>
        <begin position="1"/>
        <end position="33"/>
    </location>
</feature>
<name>A0ABP2IQI8_CHRGE</name>
<comment type="caution">
    <text evidence="2">The sequence shown here is derived from an EMBL/GenBank/DDBJ whole genome shotgun (WGS) entry which is preliminary data.</text>
</comment>
<dbReference type="Proteomes" id="UP000002969">
    <property type="component" value="Unassembled WGS sequence"/>
</dbReference>
<keyword evidence="3" id="KW-1185">Reference proteome</keyword>
<protein>
    <recommendedName>
        <fullName evidence="4">DUF4397 domain-containing protein</fullName>
    </recommendedName>
</protein>
<keyword evidence="1" id="KW-0732">Signal</keyword>
<evidence type="ECO:0000313" key="2">
    <source>
        <dbReference type="EMBL" id="EFK33603.1"/>
    </source>
</evidence>
<evidence type="ECO:0000313" key="3">
    <source>
        <dbReference type="Proteomes" id="UP000002969"/>
    </source>
</evidence>